<protein>
    <submittedName>
        <fullName evidence="1">Uncharacterized protein</fullName>
    </submittedName>
</protein>
<dbReference type="EMBL" id="LXSH01000007">
    <property type="protein sequence ID" value="OAM24912.1"/>
    <property type="molecule type" value="Genomic_DNA"/>
</dbReference>
<dbReference type="Proteomes" id="UP000078103">
    <property type="component" value="Unassembled WGS sequence"/>
</dbReference>
<proteinExistence type="predicted"/>
<sequence length="194" mass="20737">MRKLLCGVLIAFGLAACGGQEQQAPAVPEPASEASSELATNCPIPMGIVADKWMQNLDASFKATRMPTTIKNRNAEKEACGVSVNMSMERGEIKFLMDEKMGLLSVASGFELSNNLSTNTDRMFSTIQSIVALHGTVKWGASPLGKRLLEVIADTVQASKTQGDVINSFDMDGFTYLVACDGTSVAILARKQTP</sequence>
<name>A0A1A9RTV6_EIKCO</name>
<dbReference type="PROSITE" id="PS51257">
    <property type="entry name" value="PROKAR_LIPOPROTEIN"/>
    <property type="match status" value="1"/>
</dbReference>
<evidence type="ECO:0000313" key="2">
    <source>
        <dbReference type="Proteomes" id="UP000078103"/>
    </source>
</evidence>
<comment type="caution">
    <text evidence="1">The sequence shown here is derived from an EMBL/GenBank/DDBJ whole genome shotgun (WGS) entry which is preliminary data.</text>
</comment>
<organism evidence="1 2">
    <name type="scientific">Eikenella corrodens</name>
    <dbReference type="NCBI Taxonomy" id="539"/>
    <lineage>
        <taxon>Bacteria</taxon>
        <taxon>Pseudomonadati</taxon>
        <taxon>Pseudomonadota</taxon>
        <taxon>Betaproteobacteria</taxon>
        <taxon>Neisseriales</taxon>
        <taxon>Neisseriaceae</taxon>
        <taxon>Eikenella</taxon>
    </lineage>
</organism>
<dbReference type="AlphaFoldDB" id="A0A1A9RTV6"/>
<dbReference type="RefSeq" id="WP_064105059.1">
    <property type="nucleotide sequence ID" value="NZ_LXSH01000007.1"/>
</dbReference>
<evidence type="ECO:0000313" key="1">
    <source>
        <dbReference type="EMBL" id="OAM24912.1"/>
    </source>
</evidence>
<reference evidence="2" key="1">
    <citation type="submission" date="2016-05" db="EMBL/GenBank/DDBJ databases">
        <title>Draft genome of Corynebacterium afermentans subsp. afermentans LCDC 88199T.</title>
        <authorList>
            <person name="Bernier A.-M."/>
            <person name="Bernard K."/>
        </authorList>
    </citation>
    <scope>NUCLEOTIDE SEQUENCE [LARGE SCALE GENOMIC DNA]</scope>
    <source>
        <strain evidence="2">NML120819</strain>
    </source>
</reference>
<gene>
    <name evidence="1" type="ORF">A7P89_01360</name>
</gene>
<accession>A0A1A9RTV6</accession>